<proteinExistence type="predicted"/>
<dbReference type="WBParaSite" id="BTMF_0001759301-mRNA-1">
    <property type="protein sequence ID" value="BTMF_0001759301-mRNA-1"/>
    <property type="gene ID" value="BTMF_0001759301"/>
</dbReference>
<evidence type="ECO:0000313" key="1">
    <source>
        <dbReference type="WBParaSite" id="BTMF_0001759301-mRNA-1"/>
    </source>
</evidence>
<sequence>LGTSGYHHVFRKLDPGWQIHYLKWMNYDACCFSANVVVVCDNFDGTVLVLSTFHDPSILLNSLAQ</sequence>
<protein>
    <submittedName>
        <fullName evidence="1">Coatomer_WDAD domain-containing protein</fullName>
    </submittedName>
</protein>
<reference evidence="1" key="1">
    <citation type="submission" date="2017-02" db="UniProtKB">
        <authorList>
            <consortium name="WormBaseParasite"/>
        </authorList>
    </citation>
    <scope>IDENTIFICATION</scope>
</reference>
<name>A0A0R3RC24_9BILA</name>
<accession>A0A0R3RC24</accession>
<dbReference type="AlphaFoldDB" id="A0A0R3RC24"/>
<organism evidence="1">
    <name type="scientific">Brugia timori</name>
    <dbReference type="NCBI Taxonomy" id="42155"/>
    <lineage>
        <taxon>Eukaryota</taxon>
        <taxon>Metazoa</taxon>
        <taxon>Ecdysozoa</taxon>
        <taxon>Nematoda</taxon>
        <taxon>Chromadorea</taxon>
        <taxon>Rhabditida</taxon>
        <taxon>Spirurina</taxon>
        <taxon>Spiruromorpha</taxon>
        <taxon>Filarioidea</taxon>
        <taxon>Onchocercidae</taxon>
        <taxon>Brugia</taxon>
    </lineage>
</organism>